<evidence type="ECO:0000313" key="3">
    <source>
        <dbReference type="Proteomes" id="UP000054653"/>
    </source>
</evidence>
<keyword evidence="3" id="KW-1185">Reference proteome</keyword>
<sequence>MLFMQTNAAAVGWQWLEMLEMLFTCILVLKSGKYSAKGRCQIRRVVPFVEPQAQPASLLAFLNGEETNKQSVNKACFE</sequence>
<feature type="signal peptide" evidence="1">
    <location>
        <begin position="1"/>
        <end position="24"/>
    </location>
</feature>
<reference evidence="2 3" key="1">
    <citation type="submission" date="2015-01" db="EMBL/GenBank/DDBJ databases">
        <title>Evolution of Trichinella species and genotypes.</title>
        <authorList>
            <person name="Korhonen P.K."/>
            <person name="Edoardo P."/>
            <person name="Giuseppe L.R."/>
            <person name="Gasser R.B."/>
        </authorList>
    </citation>
    <scope>NUCLEOTIDE SEQUENCE [LARGE SCALE GENOMIC DNA]</scope>
    <source>
        <strain evidence="2">ISS120</strain>
    </source>
</reference>
<accession>A0A0V1CQY7</accession>
<dbReference type="Proteomes" id="UP000054653">
    <property type="component" value="Unassembled WGS sequence"/>
</dbReference>
<protein>
    <recommendedName>
        <fullName evidence="4">Secreted protein</fullName>
    </recommendedName>
</protein>
<evidence type="ECO:0000256" key="1">
    <source>
        <dbReference type="SAM" id="SignalP"/>
    </source>
</evidence>
<evidence type="ECO:0000313" key="2">
    <source>
        <dbReference type="EMBL" id="KRY51706.1"/>
    </source>
</evidence>
<dbReference type="AlphaFoldDB" id="A0A0V1CQY7"/>
<gene>
    <name evidence="2" type="ORF">T03_8782</name>
</gene>
<comment type="caution">
    <text evidence="2">The sequence shown here is derived from an EMBL/GenBank/DDBJ whole genome shotgun (WGS) entry which is preliminary data.</text>
</comment>
<organism evidence="2 3">
    <name type="scientific">Trichinella britovi</name>
    <name type="common">Parasitic roundworm</name>
    <dbReference type="NCBI Taxonomy" id="45882"/>
    <lineage>
        <taxon>Eukaryota</taxon>
        <taxon>Metazoa</taxon>
        <taxon>Ecdysozoa</taxon>
        <taxon>Nematoda</taxon>
        <taxon>Enoplea</taxon>
        <taxon>Dorylaimia</taxon>
        <taxon>Trichinellida</taxon>
        <taxon>Trichinellidae</taxon>
        <taxon>Trichinella</taxon>
    </lineage>
</organism>
<proteinExistence type="predicted"/>
<dbReference type="EMBL" id="JYDI01000119">
    <property type="protein sequence ID" value="KRY51706.1"/>
    <property type="molecule type" value="Genomic_DNA"/>
</dbReference>
<evidence type="ECO:0008006" key="4">
    <source>
        <dbReference type="Google" id="ProtNLM"/>
    </source>
</evidence>
<feature type="chain" id="PRO_5006876095" description="Secreted protein" evidence="1">
    <location>
        <begin position="25"/>
        <end position="78"/>
    </location>
</feature>
<name>A0A0V1CQY7_TRIBR</name>
<keyword evidence="1" id="KW-0732">Signal</keyword>